<feature type="transmembrane region" description="Helical" evidence="7">
    <location>
        <begin position="210"/>
        <end position="230"/>
    </location>
</feature>
<feature type="transmembrane region" description="Helical" evidence="7">
    <location>
        <begin position="271"/>
        <end position="291"/>
    </location>
</feature>
<comment type="similarity">
    <text evidence="2">Belongs to the cytochrome ubiquinol oxidase subunit 2 family.</text>
</comment>
<feature type="transmembrane region" description="Helical" evidence="7">
    <location>
        <begin position="88"/>
        <end position="109"/>
    </location>
</feature>
<evidence type="ECO:0000256" key="4">
    <source>
        <dbReference type="ARBA" id="ARBA00022692"/>
    </source>
</evidence>
<feature type="transmembrane region" description="Helical" evidence="7">
    <location>
        <begin position="15"/>
        <end position="44"/>
    </location>
</feature>
<dbReference type="RefSeq" id="WP_330647000.1">
    <property type="nucleotide sequence ID" value="NZ_CP135444.1"/>
</dbReference>
<feature type="transmembrane region" description="Helical" evidence="7">
    <location>
        <begin position="121"/>
        <end position="144"/>
    </location>
</feature>
<reference evidence="8 9" key="1">
    <citation type="submission" date="2023-09" db="EMBL/GenBank/DDBJ databases">
        <title>Thioclava shenzhenensis sp. nov., a multidrug resistant bacteria-antagonizing species isolated from coastal seawater.</title>
        <authorList>
            <person name="Long M."/>
        </authorList>
    </citation>
    <scope>NUCLEOTIDE SEQUENCE [LARGE SCALE GENOMIC DNA]</scope>
    <source>
        <strain evidence="8 9">FTW29</strain>
        <plasmid evidence="8 9">unnamed1</plasmid>
    </source>
</reference>
<name>A0ABZ1E560_9RHOB</name>
<protein>
    <submittedName>
        <fullName evidence="8">Cytochrome d ubiquinol oxidase subunit II</fullName>
    </submittedName>
</protein>
<evidence type="ECO:0000256" key="5">
    <source>
        <dbReference type="ARBA" id="ARBA00022989"/>
    </source>
</evidence>
<sequence length="349" mass="39107">MTQLDDMQYFLANAWWLGLGVAMLLYIVLDGADLGAGIFGLVVGDHDERGAIMAAMAGTWDANETWLIVAGGILFGTFPFVYGSAFHYLMVPLAFVLWGVMSRAVAIEFRHLASEKWQRFTDWVFGLSSLTVTFFGGMSVGAVLQGFPLVHEAGKLPYYAGGAFNFVSAFSIWTGIAACVAVTLSGVLFVRARFEKTERIRQDAARWTAVIFWLAIGSVLVTLVWSAVLFDWARDAWFGRHFWAWGLFGLAALWCIEQVRRDTLRDRDLAAILWYNAAVLILGLGMLVTLHPWLVPGTWTIRDGASPQVSLITFTMTMGGFLPVMIMYNWYQIWVFRARISKLVAYEHH</sequence>
<dbReference type="Proteomes" id="UP001623290">
    <property type="component" value="Plasmid unnamed1"/>
</dbReference>
<dbReference type="PANTHER" id="PTHR43141:SF4">
    <property type="entry name" value="CYTOCHROME BD2 SUBUNIT II"/>
    <property type="match status" value="1"/>
</dbReference>
<evidence type="ECO:0000256" key="7">
    <source>
        <dbReference type="SAM" id="Phobius"/>
    </source>
</evidence>
<dbReference type="EMBL" id="CP135444">
    <property type="protein sequence ID" value="WRY35244.1"/>
    <property type="molecule type" value="Genomic_DNA"/>
</dbReference>
<keyword evidence="4 7" id="KW-0812">Transmembrane</keyword>
<dbReference type="Pfam" id="PF02322">
    <property type="entry name" value="Cyt_bd_oxida_II"/>
    <property type="match status" value="1"/>
</dbReference>
<dbReference type="PANTHER" id="PTHR43141">
    <property type="entry name" value="CYTOCHROME BD2 SUBUNIT II"/>
    <property type="match status" value="1"/>
</dbReference>
<feature type="transmembrane region" description="Helical" evidence="7">
    <location>
        <begin position="242"/>
        <end position="259"/>
    </location>
</feature>
<evidence type="ECO:0000313" key="9">
    <source>
        <dbReference type="Proteomes" id="UP001623290"/>
    </source>
</evidence>
<gene>
    <name evidence="8" type="ORF">RPE78_15510</name>
</gene>
<keyword evidence="5 7" id="KW-1133">Transmembrane helix</keyword>
<evidence type="ECO:0000256" key="6">
    <source>
        <dbReference type="ARBA" id="ARBA00023136"/>
    </source>
</evidence>
<geneLocation type="plasmid" evidence="8 9">
    <name>unnamed1</name>
</geneLocation>
<accession>A0ABZ1E560</accession>
<dbReference type="InterPro" id="IPR003317">
    <property type="entry name" value="Cyt-d_oxidase_su2"/>
</dbReference>
<evidence type="ECO:0000256" key="3">
    <source>
        <dbReference type="ARBA" id="ARBA00022475"/>
    </source>
</evidence>
<keyword evidence="9" id="KW-1185">Reference proteome</keyword>
<feature type="transmembrane region" description="Helical" evidence="7">
    <location>
        <begin position="164"/>
        <end position="190"/>
    </location>
</feature>
<feature type="transmembrane region" description="Helical" evidence="7">
    <location>
        <begin position="311"/>
        <end position="331"/>
    </location>
</feature>
<evidence type="ECO:0000313" key="8">
    <source>
        <dbReference type="EMBL" id="WRY35244.1"/>
    </source>
</evidence>
<keyword evidence="6 7" id="KW-0472">Membrane</keyword>
<proteinExistence type="inferred from homology"/>
<evidence type="ECO:0000256" key="2">
    <source>
        <dbReference type="ARBA" id="ARBA00007543"/>
    </source>
</evidence>
<keyword evidence="8" id="KW-0614">Plasmid</keyword>
<comment type="subcellular location">
    <subcellularLocation>
        <location evidence="1">Cell membrane</location>
        <topology evidence="1">Multi-pass membrane protein</topology>
    </subcellularLocation>
</comment>
<keyword evidence="3" id="KW-1003">Cell membrane</keyword>
<organism evidence="8 9">
    <name type="scientific">Thioclava litoralis</name>
    <dbReference type="NCBI Taxonomy" id="3076557"/>
    <lineage>
        <taxon>Bacteria</taxon>
        <taxon>Pseudomonadati</taxon>
        <taxon>Pseudomonadota</taxon>
        <taxon>Alphaproteobacteria</taxon>
        <taxon>Rhodobacterales</taxon>
        <taxon>Paracoccaceae</taxon>
        <taxon>Thioclava</taxon>
    </lineage>
</organism>
<evidence type="ECO:0000256" key="1">
    <source>
        <dbReference type="ARBA" id="ARBA00004651"/>
    </source>
</evidence>